<keyword evidence="3" id="KW-1185">Reference proteome</keyword>
<accession>A0ABX6TGJ2</accession>
<name>A0ABX6TGJ2_9SPHI</name>
<feature type="domain" description="Putative auto-transporter adhesin head GIN" evidence="1">
    <location>
        <begin position="77"/>
        <end position="199"/>
    </location>
</feature>
<dbReference type="RefSeq" id="WP_167296114.1">
    <property type="nucleotide sequence ID" value="NZ_CP061171.1"/>
</dbReference>
<organism evidence="2 3">
    <name type="scientific">Pedobacter riviphilus</name>
    <dbReference type="NCBI Taxonomy" id="2766984"/>
    <lineage>
        <taxon>Bacteria</taxon>
        <taxon>Pseudomonadati</taxon>
        <taxon>Bacteroidota</taxon>
        <taxon>Sphingobacteriia</taxon>
        <taxon>Sphingobacteriales</taxon>
        <taxon>Sphingobacteriaceae</taxon>
        <taxon>Pedobacter</taxon>
    </lineage>
</organism>
<dbReference type="Pfam" id="PF10988">
    <property type="entry name" value="DUF2807"/>
    <property type="match status" value="1"/>
</dbReference>
<evidence type="ECO:0000259" key="1">
    <source>
        <dbReference type="Pfam" id="PF10988"/>
    </source>
</evidence>
<dbReference type="Gene3D" id="2.160.20.120">
    <property type="match status" value="1"/>
</dbReference>
<dbReference type="Proteomes" id="UP000516439">
    <property type="component" value="Chromosome"/>
</dbReference>
<evidence type="ECO:0000313" key="3">
    <source>
        <dbReference type="Proteomes" id="UP000516439"/>
    </source>
</evidence>
<protein>
    <submittedName>
        <fullName evidence="2">DUF2807 domain-containing protein</fullName>
    </submittedName>
</protein>
<dbReference type="InterPro" id="IPR021255">
    <property type="entry name" value="DUF2807"/>
</dbReference>
<gene>
    <name evidence="2" type="ORF">H9N25_21430</name>
</gene>
<reference evidence="2 3" key="1">
    <citation type="submission" date="2020-09" db="EMBL/GenBank/DDBJ databases">
        <title>Pedobacter sp. SW-16 isolated from soil near Yeocheon.</title>
        <authorList>
            <person name="Im H.S."/>
            <person name="Joung Y."/>
            <person name="Lee S.-S."/>
        </authorList>
    </citation>
    <scope>NUCLEOTIDE SEQUENCE [LARGE SCALE GENOMIC DNA]</scope>
    <source>
        <strain evidence="2 3">SW-16</strain>
    </source>
</reference>
<proteinExistence type="predicted"/>
<evidence type="ECO:0000313" key="2">
    <source>
        <dbReference type="EMBL" id="QNR84437.1"/>
    </source>
</evidence>
<dbReference type="EMBL" id="CP061171">
    <property type="protein sequence ID" value="QNR84437.1"/>
    <property type="molecule type" value="Genomic_DNA"/>
</dbReference>
<sequence>MKTSNKLLITLAALFIIVPIIVVAINAKINYKPSTSGGFVEEQEINAEPFDKESQGRTAVPIKNPFTSINIPDARGNALQIHFIKSDVFGVKVPTEMKDAINFSVNNVGVLQIYFDDKAQPSHHHRSDITILVYCRNVDELNLTNSSELILTAKSDSLNINMKNAGQLSFGSPITLFTNNGKSSKVINQPDIKQLNINLDSTTFYSENNSYKKLNIRCKNSTVDLGGEEDKSNIGNLTINTFEKSEIKIDKVNIDKISGSLSDETTIAMPVKYLKQMLKD</sequence>